<feature type="domain" description="DUF3444" evidence="2">
    <location>
        <begin position="167"/>
        <end position="244"/>
    </location>
</feature>
<dbReference type="EMBL" id="BAABME010001757">
    <property type="protein sequence ID" value="GAA0151299.1"/>
    <property type="molecule type" value="Genomic_DNA"/>
</dbReference>
<accession>A0AAV3PI23</accession>
<gene>
    <name evidence="3" type="ORF">LIER_10044</name>
</gene>
<evidence type="ECO:0000256" key="1">
    <source>
        <dbReference type="SAM" id="MobiDB-lite"/>
    </source>
</evidence>
<feature type="region of interest" description="Disordered" evidence="1">
    <location>
        <begin position="58"/>
        <end position="97"/>
    </location>
</feature>
<reference evidence="3 4" key="1">
    <citation type="submission" date="2024-01" db="EMBL/GenBank/DDBJ databases">
        <title>The complete chloroplast genome sequence of Lithospermum erythrorhizon: insights into the phylogenetic relationship among Boraginaceae species and the maternal lineages of purple gromwells.</title>
        <authorList>
            <person name="Okada T."/>
            <person name="Watanabe K."/>
        </authorList>
    </citation>
    <scope>NUCLEOTIDE SEQUENCE [LARGE SCALE GENOMIC DNA]</scope>
</reference>
<dbReference type="InterPro" id="IPR024593">
    <property type="entry name" value="DUF3444"/>
</dbReference>
<dbReference type="PANTHER" id="PTHR45089">
    <property type="entry name" value="DNAJ HEAT SHOCK AMINO-TERMINAL DOMAIN PROTEIN-RELATED"/>
    <property type="match status" value="1"/>
</dbReference>
<organism evidence="3 4">
    <name type="scientific">Lithospermum erythrorhizon</name>
    <name type="common">Purple gromwell</name>
    <name type="synonym">Lithospermum officinale var. erythrorhizon</name>
    <dbReference type="NCBI Taxonomy" id="34254"/>
    <lineage>
        <taxon>Eukaryota</taxon>
        <taxon>Viridiplantae</taxon>
        <taxon>Streptophyta</taxon>
        <taxon>Embryophyta</taxon>
        <taxon>Tracheophyta</taxon>
        <taxon>Spermatophyta</taxon>
        <taxon>Magnoliopsida</taxon>
        <taxon>eudicotyledons</taxon>
        <taxon>Gunneridae</taxon>
        <taxon>Pentapetalae</taxon>
        <taxon>asterids</taxon>
        <taxon>lamiids</taxon>
        <taxon>Boraginales</taxon>
        <taxon>Boraginaceae</taxon>
        <taxon>Boraginoideae</taxon>
        <taxon>Lithospermeae</taxon>
        <taxon>Lithospermum</taxon>
    </lineage>
</organism>
<dbReference type="Proteomes" id="UP001454036">
    <property type="component" value="Unassembled WGS sequence"/>
</dbReference>
<dbReference type="Pfam" id="PF11926">
    <property type="entry name" value="DUF3444"/>
    <property type="match status" value="1"/>
</dbReference>
<dbReference type="PANTHER" id="PTHR45089:SF50">
    <property type="entry name" value="DNAJ HEAT SHOCK AMINO-TERMINAL DOMAIN PROTEIN-RELATED"/>
    <property type="match status" value="1"/>
</dbReference>
<name>A0AAV3PI23_LITER</name>
<protein>
    <recommendedName>
        <fullName evidence="2">DUF3444 domain-containing protein</fullName>
    </recommendedName>
</protein>
<proteinExistence type="predicted"/>
<sequence length="246" mass="27299">MPNNTTAYCATNGVAGYHPGSEYPSNITIQFDSFPGTPADGMDLNGFSTSTYEKHQLNGKTNRAKTNAKDSIENPVSKPDWSAKKRKLSTESSVRRHSSAPAFDVRQLLIDKARSDIRKKVEEMRVAAEAEKKNKALAEVVIMSAEALKTSESNSTIHQSKLKRTVSMSITESEFGSVNWLGSGFTKSCGSFRVFHSETVEQVNIFSHLLSKEKAGRGGCVRIYPRSGDIWTVYRNWSPDWNRHSG</sequence>
<keyword evidence="4" id="KW-1185">Reference proteome</keyword>
<evidence type="ECO:0000259" key="2">
    <source>
        <dbReference type="Pfam" id="PF11926"/>
    </source>
</evidence>
<evidence type="ECO:0000313" key="4">
    <source>
        <dbReference type="Proteomes" id="UP001454036"/>
    </source>
</evidence>
<evidence type="ECO:0000313" key="3">
    <source>
        <dbReference type="EMBL" id="GAA0151299.1"/>
    </source>
</evidence>
<dbReference type="AlphaFoldDB" id="A0AAV3PI23"/>
<comment type="caution">
    <text evidence="3">The sequence shown here is derived from an EMBL/GenBank/DDBJ whole genome shotgun (WGS) entry which is preliminary data.</text>
</comment>